<dbReference type="KEGG" id="uvi:66065513"/>
<dbReference type="Gene3D" id="3.40.50.1240">
    <property type="entry name" value="Phosphoglycerate mutase-like"/>
    <property type="match status" value="1"/>
</dbReference>
<dbReference type="CDD" id="cd07067">
    <property type="entry name" value="HP_PGM_like"/>
    <property type="match status" value="1"/>
</dbReference>
<dbReference type="GeneID" id="66065513"/>
<dbReference type="Proteomes" id="UP000027002">
    <property type="component" value="Chromosome 4"/>
</dbReference>
<evidence type="ECO:0000313" key="2">
    <source>
        <dbReference type="Proteomes" id="UP000027002"/>
    </source>
</evidence>
<reference evidence="1" key="1">
    <citation type="submission" date="2020-03" db="EMBL/GenBank/DDBJ databases">
        <title>A mixture of massive structural variations and highly conserved coding sequences in Ustilaginoidea virens genome.</title>
        <authorList>
            <person name="Zhang K."/>
            <person name="Zhao Z."/>
            <person name="Zhang Z."/>
            <person name="Li Y."/>
            <person name="Hsiang T."/>
            <person name="Sun W."/>
        </authorList>
    </citation>
    <scope>NUCLEOTIDE SEQUENCE</scope>
    <source>
        <strain evidence="1">UV-8b</strain>
    </source>
</reference>
<organism evidence="1 2">
    <name type="scientific">Ustilaginoidea virens</name>
    <name type="common">Rice false smut fungus</name>
    <name type="synonym">Villosiclava virens</name>
    <dbReference type="NCBI Taxonomy" id="1159556"/>
    <lineage>
        <taxon>Eukaryota</taxon>
        <taxon>Fungi</taxon>
        <taxon>Dikarya</taxon>
        <taxon>Ascomycota</taxon>
        <taxon>Pezizomycotina</taxon>
        <taxon>Sordariomycetes</taxon>
        <taxon>Hypocreomycetidae</taxon>
        <taxon>Hypocreales</taxon>
        <taxon>Clavicipitaceae</taxon>
        <taxon>Ustilaginoidea</taxon>
    </lineage>
</organism>
<dbReference type="RefSeq" id="XP_042998167.1">
    <property type="nucleotide sequence ID" value="XM_043142233.1"/>
</dbReference>
<dbReference type="AlphaFoldDB" id="A0A8E5HRU8"/>
<evidence type="ECO:0000313" key="1">
    <source>
        <dbReference type="EMBL" id="QUC20494.1"/>
    </source>
</evidence>
<dbReference type="EMBL" id="CP072756">
    <property type="protein sequence ID" value="QUC20494.1"/>
    <property type="molecule type" value="Genomic_DNA"/>
</dbReference>
<sequence length="246" mass="26983">MAPRVVLIRHAEALHNLAYKSFPRTPSRRLPSVHPSLTDRGELQCMPLRESLFRRFGAVPREDVAVIVSPMLRTLQTATLCLDWLVGRVPFEASADWQGARPGGGGRVRTENSACPCNTGRPCAVYAPAFPHVDFSRVDPVWPDKTSGRAARYGCTRSAVVERGRLCLEALHSRPEKLVFVVSHAGFLRTGVVGHWFMNGDYRIFDFAQGASDGRRVLRQDASTVAGGLGLSLEESVPLGDGLPEH</sequence>
<dbReference type="GO" id="GO:0016791">
    <property type="term" value="F:phosphatase activity"/>
    <property type="evidence" value="ECO:0007669"/>
    <property type="project" value="TreeGrafter"/>
</dbReference>
<accession>A0A8E5HRU8</accession>
<dbReference type="InterPro" id="IPR050275">
    <property type="entry name" value="PGM_Phosphatase"/>
</dbReference>
<dbReference type="SUPFAM" id="SSF53254">
    <property type="entry name" value="Phosphoglycerate mutase-like"/>
    <property type="match status" value="1"/>
</dbReference>
<dbReference type="InterPro" id="IPR013078">
    <property type="entry name" value="His_Pase_superF_clade-1"/>
</dbReference>
<dbReference type="InterPro" id="IPR029033">
    <property type="entry name" value="His_PPase_superfam"/>
</dbReference>
<dbReference type="PANTHER" id="PTHR48100:SF24">
    <property type="entry name" value="PHOSPHOGLYCERATE MUTASE"/>
    <property type="match status" value="1"/>
</dbReference>
<dbReference type="SMART" id="SM00855">
    <property type="entry name" value="PGAM"/>
    <property type="match status" value="1"/>
</dbReference>
<keyword evidence="2" id="KW-1185">Reference proteome</keyword>
<evidence type="ECO:0008006" key="3">
    <source>
        <dbReference type="Google" id="ProtNLM"/>
    </source>
</evidence>
<name>A0A8E5HRU8_USTVR</name>
<gene>
    <name evidence="1" type="ORF">UV8b_04735</name>
</gene>
<dbReference type="PANTHER" id="PTHR48100">
    <property type="entry name" value="BROAD-SPECIFICITY PHOSPHATASE YOR283W-RELATED"/>
    <property type="match status" value="1"/>
</dbReference>
<dbReference type="GO" id="GO:0005737">
    <property type="term" value="C:cytoplasm"/>
    <property type="evidence" value="ECO:0007669"/>
    <property type="project" value="TreeGrafter"/>
</dbReference>
<proteinExistence type="predicted"/>
<dbReference type="OrthoDB" id="496981at2759"/>
<protein>
    <recommendedName>
        <fullName evidence="3">Phosphoglycerate mutase family protein</fullName>
    </recommendedName>
</protein>